<dbReference type="PANTHER" id="PTHR22255">
    <property type="entry name" value="LP06548P"/>
    <property type="match status" value="1"/>
</dbReference>
<keyword evidence="4" id="KW-1185">Reference proteome</keyword>
<dbReference type="Proteomes" id="UP000735302">
    <property type="component" value="Unassembled WGS sequence"/>
</dbReference>
<feature type="compositionally biased region" description="Polar residues" evidence="1">
    <location>
        <begin position="660"/>
        <end position="673"/>
    </location>
</feature>
<dbReference type="AlphaFoldDB" id="A0AAV3Z9Q5"/>
<feature type="compositionally biased region" description="Polar residues" evidence="1">
    <location>
        <begin position="627"/>
        <end position="652"/>
    </location>
</feature>
<organism evidence="3 4">
    <name type="scientific">Plakobranchus ocellatus</name>
    <dbReference type="NCBI Taxonomy" id="259542"/>
    <lineage>
        <taxon>Eukaryota</taxon>
        <taxon>Metazoa</taxon>
        <taxon>Spiralia</taxon>
        <taxon>Lophotrochozoa</taxon>
        <taxon>Mollusca</taxon>
        <taxon>Gastropoda</taxon>
        <taxon>Heterobranchia</taxon>
        <taxon>Euthyneura</taxon>
        <taxon>Panpulmonata</taxon>
        <taxon>Sacoglossa</taxon>
        <taxon>Placobranchoidea</taxon>
        <taxon>Plakobranchidae</taxon>
        <taxon>Plakobranchus</taxon>
    </lineage>
</organism>
<evidence type="ECO:0000259" key="2">
    <source>
        <dbReference type="Pfam" id="PF23070"/>
    </source>
</evidence>
<feature type="region of interest" description="Disordered" evidence="1">
    <location>
        <begin position="619"/>
        <end position="680"/>
    </location>
</feature>
<proteinExistence type="predicted"/>
<evidence type="ECO:0000313" key="3">
    <source>
        <dbReference type="EMBL" id="GFN91487.1"/>
    </source>
</evidence>
<dbReference type="Pfam" id="PF23070">
    <property type="entry name" value="DUF7043"/>
    <property type="match status" value="1"/>
</dbReference>
<comment type="caution">
    <text evidence="3">The sequence shown here is derived from an EMBL/GenBank/DDBJ whole genome shotgun (WGS) entry which is preliminary data.</text>
</comment>
<gene>
    <name evidence="3" type="ORF">PoB_001799300</name>
</gene>
<sequence length="710" mass="82258">MAAGEETCHFPMFLQSSQRDGVLKPWSANVWWLYLRHAPKWEEKQEIVVKNGHIWRTREHNRRTCERSVRRAFRKTSFSRCTDRQMVHNRTCISEEGRHTYRVIHYGPDSTHRFTCMKFEKRSNNVVQVYEGPLSNTNDPDLCDPKGLRLEEWPWTASWKKEHQSCPVSGGFSFRTIRRLTNEDLCDEEWRKSTLEVECMKEDGMEFITPSFSNCNPFIKHGDVKRLACWAGWEYGDFIFIIASDPLGQPRYCLRFPKVQKGEFSVMVYFSVICPTEDDGKAPSGIEYYELIMHRKDPYKCEDEDVEKCKELIITPDQCAKDKKYAQHCPLTCRRCPIGTIQDLNTRRCQFPPTVQGTWNYYTDRHYRAASVEVTLEEAKFSHLSSFQCLAKDKEERKFKLASILENGCSPRFTCMEFKRRNNNVLQYRISPSDRVELPMDDLCNFRDDSEPLNDYIRSYNFRNLILANDMWPSFCGLNSVVPFNGTVNGRLCQGYVSDWDQDKCTTKGTLSLISSTCNELVLPIEFQCLAFIHDDSVPLQQLLLTRSLDGTNTFNCWILTSYLAGDQFPLRILYQIPTAQCSLVTEVDLTDSGYSNAVLYLDDRKKTKECTPKVEKISETQRDVTKQSTTIVSNTNSNGASDKSEAQMENSPSEDDSRQSPPIANQYNTDPPYQSFFDEDGTESYKSSIMILVSLFIIAKSLPYFLFNR</sequence>
<dbReference type="EMBL" id="BLXT01002143">
    <property type="protein sequence ID" value="GFN91487.1"/>
    <property type="molecule type" value="Genomic_DNA"/>
</dbReference>
<feature type="domain" description="DUF7043" evidence="2">
    <location>
        <begin position="346"/>
        <end position="445"/>
    </location>
</feature>
<evidence type="ECO:0000313" key="4">
    <source>
        <dbReference type="Proteomes" id="UP000735302"/>
    </source>
</evidence>
<name>A0AAV3Z9Q5_9GAST</name>
<protein>
    <recommendedName>
        <fullName evidence="2">DUF7043 domain-containing protein</fullName>
    </recommendedName>
</protein>
<dbReference type="InterPro" id="IPR055471">
    <property type="entry name" value="DUF7043"/>
</dbReference>
<reference evidence="3 4" key="1">
    <citation type="journal article" date="2021" name="Elife">
        <title>Chloroplast acquisition without the gene transfer in kleptoplastic sea slugs, Plakobranchus ocellatus.</title>
        <authorList>
            <person name="Maeda T."/>
            <person name="Takahashi S."/>
            <person name="Yoshida T."/>
            <person name="Shimamura S."/>
            <person name="Takaki Y."/>
            <person name="Nagai Y."/>
            <person name="Toyoda A."/>
            <person name="Suzuki Y."/>
            <person name="Arimoto A."/>
            <person name="Ishii H."/>
            <person name="Satoh N."/>
            <person name="Nishiyama T."/>
            <person name="Hasebe M."/>
            <person name="Maruyama T."/>
            <person name="Minagawa J."/>
            <person name="Obokata J."/>
            <person name="Shigenobu S."/>
        </authorList>
    </citation>
    <scope>NUCLEOTIDE SEQUENCE [LARGE SCALE GENOMIC DNA]</scope>
</reference>
<accession>A0AAV3Z9Q5</accession>
<dbReference type="PANTHER" id="PTHR22255:SF9">
    <property type="entry name" value="LP06548P"/>
    <property type="match status" value="1"/>
</dbReference>
<evidence type="ECO:0000256" key="1">
    <source>
        <dbReference type="SAM" id="MobiDB-lite"/>
    </source>
</evidence>